<reference evidence="7" key="1">
    <citation type="submission" date="2020-06" db="EMBL/GenBank/DDBJ databases">
        <authorList>
            <person name="Li T."/>
            <person name="Hu X."/>
            <person name="Zhang T."/>
            <person name="Song X."/>
            <person name="Zhang H."/>
            <person name="Dai N."/>
            <person name="Sheng W."/>
            <person name="Hou X."/>
            <person name="Wei L."/>
        </authorList>
    </citation>
    <scope>NUCLEOTIDE SEQUENCE</scope>
    <source>
        <strain evidence="7">KEN1</strain>
        <tissue evidence="7">Leaf</tissue>
    </source>
</reference>
<keyword evidence="5 6" id="KW-0472">Membrane</keyword>
<keyword evidence="4 6" id="KW-1133">Transmembrane helix</keyword>
<reference evidence="7" key="2">
    <citation type="journal article" date="2024" name="Plant">
        <title>Genomic evolution and insights into agronomic trait innovations of Sesamum species.</title>
        <authorList>
            <person name="Miao H."/>
            <person name="Wang L."/>
            <person name="Qu L."/>
            <person name="Liu H."/>
            <person name="Sun Y."/>
            <person name="Le M."/>
            <person name="Wang Q."/>
            <person name="Wei S."/>
            <person name="Zheng Y."/>
            <person name="Lin W."/>
            <person name="Duan Y."/>
            <person name="Cao H."/>
            <person name="Xiong S."/>
            <person name="Wang X."/>
            <person name="Wei L."/>
            <person name="Li C."/>
            <person name="Ma Q."/>
            <person name="Ju M."/>
            <person name="Zhao R."/>
            <person name="Li G."/>
            <person name="Mu C."/>
            <person name="Tian Q."/>
            <person name="Mei H."/>
            <person name="Zhang T."/>
            <person name="Gao T."/>
            <person name="Zhang H."/>
        </authorList>
    </citation>
    <scope>NUCLEOTIDE SEQUENCE</scope>
    <source>
        <strain evidence="7">KEN1</strain>
    </source>
</reference>
<sequence length="123" mass="13216">MDATPQIQSDRARAIWWRCLASAFRTALACTIVGALTLFGPEFITRQVAFPAFSYVTVILVVTDATLGDTLRGCWLALYATVQGVCPAILSLWLIGPARLTNSTTAVVVAISAFVVVLPRTLT</sequence>
<evidence type="ECO:0000256" key="6">
    <source>
        <dbReference type="SAM" id="Phobius"/>
    </source>
</evidence>
<dbReference type="PANTHER" id="PTHR30509:SF9">
    <property type="entry name" value="MULTIDRUG RESISTANCE PROTEIN MDTO"/>
    <property type="match status" value="1"/>
</dbReference>
<organism evidence="7">
    <name type="scientific">Sesamum latifolium</name>
    <dbReference type="NCBI Taxonomy" id="2727402"/>
    <lineage>
        <taxon>Eukaryota</taxon>
        <taxon>Viridiplantae</taxon>
        <taxon>Streptophyta</taxon>
        <taxon>Embryophyta</taxon>
        <taxon>Tracheophyta</taxon>
        <taxon>Spermatophyta</taxon>
        <taxon>Magnoliopsida</taxon>
        <taxon>eudicotyledons</taxon>
        <taxon>Gunneridae</taxon>
        <taxon>Pentapetalae</taxon>
        <taxon>asterids</taxon>
        <taxon>lamiids</taxon>
        <taxon>Lamiales</taxon>
        <taxon>Pedaliaceae</taxon>
        <taxon>Sesamum</taxon>
    </lineage>
</organism>
<feature type="transmembrane region" description="Helical" evidence="6">
    <location>
        <begin position="48"/>
        <end position="67"/>
    </location>
</feature>
<evidence type="ECO:0000313" key="7">
    <source>
        <dbReference type="EMBL" id="KAL0393712.1"/>
    </source>
</evidence>
<evidence type="ECO:0000256" key="5">
    <source>
        <dbReference type="ARBA" id="ARBA00023136"/>
    </source>
</evidence>
<comment type="caution">
    <text evidence="7">The sequence shown here is derived from an EMBL/GenBank/DDBJ whole genome shotgun (WGS) entry which is preliminary data.</text>
</comment>
<dbReference type="GO" id="GO:0005886">
    <property type="term" value="C:plasma membrane"/>
    <property type="evidence" value="ECO:0007669"/>
    <property type="project" value="UniProtKB-SubCell"/>
</dbReference>
<feature type="transmembrane region" description="Helical" evidence="6">
    <location>
        <begin position="15"/>
        <end position="36"/>
    </location>
</feature>
<evidence type="ECO:0000256" key="2">
    <source>
        <dbReference type="ARBA" id="ARBA00022475"/>
    </source>
</evidence>
<keyword evidence="3 6" id="KW-0812">Transmembrane</keyword>
<comment type="subcellular location">
    <subcellularLocation>
        <location evidence="1">Cell membrane</location>
        <topology evidence="1">Multi-pass membrane protein</topology>
    </subcellularLocation>
</comment>
<dbReference type="EMBL" id="JACGWN010000016">
    <property type="protein sequence ID" value="KAL0393712.1"/>
    <property type="molecule type" value="Genomic_DNA"/>
</dbReference>
<feature type="transmembrane region" description="Helical" evidence="6">
    <location>
        <begin position="100"/>
        <end position="118"/>
    </location>
</feature>
<protein>
    <submittedName>
        <fullName evidence="7">Uncharacterized protein</fullName>
    </submittedName>
</protein>
<evidence type="ECO:0000256" key="3">
    <source>
        <dbReference type="ARBA" id="ARBA00022692"/>
    </source>
</evidence>
<keyword evidence="2" id="KW-1003">Cell membrane</keyword>
<accession>A0AAW2SNU1</accession>
<evidence type="ECO:0000256" key="4">
    <source>
        <dbReference type="ARBA" id="ARBA00022989"/>
    </source>
</evidence>
<gene>
    <name evidence="7" type="ORF">Slati_4337400</name>
</gene>
<name>A0AAW2SNU1_9LAMI</name>
<proteinExistence type="predicted"/>
<evidence type="ECO:0000256" key="1">
    <source>
        <dbReference type="ARBA" id="ARBA00004651"/>
    </source>
</evidence>
<feature type="transmembrane region" description="Helical" evidence="6">
    <location>
        <begin position="74"/>
        <end position="94"/>
    </location>
</feature>
<dbReference type="AlphaFoldDB" id="A0AAW2SNU1"/>
<dbReference type="PANTHER" id="PTHR30509">
    <property type="entry name" value="P-HYDROXYBENZOIC ACID EFFLUX PUMP SUBUNIT-RELATED"/>
    <property type="match status" value="1"/>
</dbReference>